<feature type="transmembrane region" description="Helical" evidence="5">
    <location>
        <begin position="381"/>
        <end position="404"/>
    </location>
</feature>
<dbReference type="CDD" id="cd03263">
    <property type="entry name" value="ABC_subfamily_A"/>
    <property type="match status" value="2"/>
</dbReference>
<dbReference type="InterPro" id="IPR017871">
    <property type="entry name" value="ABC_transporter-like_CS"/>
</dbReference>
<feature type="transmembrane region" description="Helical" evidence="5">
    <location>
        <begin position="12"/>
        <end position="33"/>
    </location>
</feature>
<reference evidence="7 8" key="1">
    <citation type="submission" date="2024-09" db="EMBL/GenBank/DDBJ databases">
        <title>Rethinking Asexuality: The Enigmatic Case of Functional Sexual Genes in Lepraria (Stereocaulaceae).</title>
        <authorList>
            <person name="Doellman M."/>
            <person name="Sun Y."/>
            <person name="Barcenas-Pena A."/>
            <person name="Lumbsch H.T."/>
            <person name="Grewe F."/>
        </authorList>
    </citation>
    <scope>NUCLEOTIDE SEQUENCE [LARGE SCALE GENOMIC DNA]</scope>
    <source>
        <strain evidence="7 8">Grewe 0041</strain>
    </source>
</reference>
<feature type="transmembrane region" description="Helical" evidence="5">
    <location>
        <begin position="1165"/>
        <end position="1190"/>
    </location>
</feature>
<dbReference type="SMART" id="SM00382">
    <property type="entry name" value="AAA"/>
    <property type="match status" value="2"/>
</dbReference>
<dbReference type="Pfam" id="PF00005">
    <property type="entry name" value="ABC_tran"/>
    <property type="match status" value="2"/>
</dbReference>
<proteinExistence type="predicted"/>
<feature type="domain" description="ABC transporter" evidence="6">
    <location>
        <begin position="1278"/>
        <end position="1505"/>
    </location>
</feature>
<dbReference type="PROSITE" id="PS00211">
    <property type="entry name" value="ABC_TRANSPORTER_1"/>
    <property type="match status" value="2"/>
</dbReference>
<feature type="transmembrane region" description="Helical" evidence="5">
    <location>
        <begin position="1026"/>
        <end position="1044"/>
    </location>
</feature>
<keyword evidence="4" id="KW-0067">ATP-binding</keyword>
<keyword evidence="3" id="KW-0547">Nucleotide-binding</keyword>
<keyword evidence="2" id="KW-0677">Repeat</keyword>
<organism evidence="7 8">
    <name type="scientific">Lepraria finkii</name>
    <dbReference type="NCBI Taxonomy" id="1340010"/>
    <lineage>
        <taxon>Eukaryota</taxon>
        <taxon>Fungi</taxon>
        <taxon>Dikarya</taxon>
        <taxon>Ascomycota</taxon>
        <taxon>Pezizomycotina</taxon>
        <taxon>Lecanoromycetes</taxon>
        <taxon>OSLEUM clade</taxon>
        <taxon>Lecanoromycetidae</taxon>
        <taxon>Lecanorales</taxon>
        <taxon>Lecanorineae</taxon>
        <taxon>Stereocaulaceae</taxon>
        <taxon>Lepraria</taxon>
    </lineage>
</organism>
<evidence type="ECO:0000313" key="8">
    <source>
        <dbReference type="Proteomes" id="UP001590951"/>
    </source>
</evidence>
<evidence type="ECO:0000259" key="6">
    <source>
        <dbReference type="PROSITE" id="PS50893"/>
    </source>
</evidence>
<name>A0ABR4B098_9LECA</name>
<dbReference type="InterPro" id="IPR003439">
    <property type="entry name" value="ABC_transporter-like_ATP-bd"/>
</dbReference>
<keyword evidence="5" id="KW-0812">Transmembrane</keyword>
<dbReference type="SUPFAM" id="SSF52540">
    <property type="entry name" value="P-loop containing nucleoside triphosphate hydrolases"/>
    <property type="match status" value="2"/>
</dbReference>
<evidence type="ECO:0000256" key="1">
    <source>
        <dbReference type="ARBA" id="ARBA00022448"/>
    </source>
</evidence>
<feature type="transmembrane region" description="Helical" evidence="5">
    <location>
        <begin position="327"/>
        <end position="349"/>
    </location>
</feature>
<feature type="transmembrane region" description="Helical" evidence="5">
    <location>
        <begin position="849"/>
        <end position="870"/>
    </location>
</feature>
<feature type="transmembrane region" description="Helical" evidence="5">
    <location>
        <begin position="424"/>
        <end position="447"/>
    </location>
</feature>
<feature type="transmembrane region" description="Helical" evidence="5">
    <location>
        <begin position="1132"/>
        <end position="1153"/>
    </location>
</feature>
<protein>
    <recommendedName>
        <fullName evidence="6">ABC transporter domain-containing protein</fullName>
    </recommendedName>
</protein>
<dbReference type="InterPro" id="IPR027417">
    <property type="entry name" value="P-loop_NTPase"/>
</dbReference>
<feature type="transmembrane region" description="Helical" evidence="5">
    <location>
        <begin position="1065"/>
        <end position="1090"/>
    </location>
</feature>
<accession>A0ABR4B098</accession>
<dbReference type="PANTHER" id="PTHR19229:SF36">
    <property type="entry name" value="ATP-BINDING CASSETTE SUB-FAMILY A MEMBER 2"/>
    <property type="match status" value="1"/>
</dbReference>
<dbReference type="PROSITE" id="PS50893">
    <property type="entry name" value="ABC_TRANSPORTER_2"/>
    <property type="match status" value="2"/>
</dbReference>
<dbReference type="PANTHER" id="PTHR19229">
    <property type="entry name" value="ATP-BINDING CASSETTE TRANSPORTER SUBFAMILY A ABCA"/>
    <property type="match status" value="1"/>
</dbReference>
<evidence type="ECO:0000256" key="3">
    <source>
        <dbReference type="ARBA" id="ARBA00022741"/>
    </source>
</evidence>
<dbReference type="InterPro" id="IPR026082">
    <property type="entry name" value="ABCA"/>
</dbReference>
<feature type="transmembrane region" description="Helical" evidence="5">
    <location>
        <begin position="1102"/>
        <end position="1125"/>
    </location>
</feature>
<gene>
    <name evidence="7" type="ORF">ABVK25_008899</name>
</gene>
<evidence type="ECO:0000256" key="2">
    <source>
        <dbReference type="ARBA" id="ARBA00022737"/>
    </source>
</evidence>
<dbReference type="Proteomes" id="UP001590951">
    <property type="component" value="Unassembled WGS sequence"/>
</dbReference>
<keyword evidence="1" id="KW-0813">Transport</keyword>
<feature type="transmembrane region" description="Helical" evidence="5">
    <location>
        <begin position="355"/>
        <end position="374"/>
    </location>
</feature>
<feature type="transmembrane region" description="Helical" evidence="5">
    <location>
        <begin position="237"/>
        <end position="258"/>
    </location>
</feature>
<feature type="transmembrane region" description="Helical" evidence="5">
    <location>
        <begin position="1210"/>
        <end position="1230"/>
    </location>
</feature>
<comment type="caution">
    <text evidence="7">The sequence shown here is derived from an EMBL/GenBank/DDBJ whole genome shotgun (WGS) entry which is preliminary data.</text>
</comment>
<keyword evidence="5" id="KW-0472">Membrane</keyword>
<keyword evidence="5" id="KW-1133">Transmembrane helix</keyword>
<feature type="transmembrane region" description="Helical" evidence="5">
    <location>
        <begin position="39"/>
        <end position="57"/>
    </location>
</feature>
<evidence type="ECO:0000256" key="4">
    <source>
        <dbReference type="ARBA" id="ARBA00022840"/>
    </source>
</evidence>
<sequence>MCSRQMYSRVTSTMLFLRQTAILIHKNILIVLIRHAFTTPLRCFLLPVIFIGFLAYARNLFIPPSHFGIGLASPVKSLADALGEGGGRHTVAFVNNGFTGGDINTVINAVADQVKAEGKIVQMLVQEEDLLTACRSSLRGVSTCFGAAVFYASPTEGPGGQWNYSLRADGGLANEIDVTNNNNDQEIFALPLQHAIDFAIAAQNTTIDQGAVSPQVDEYTFTSMTQQQRNDQIRTRYMGGIIEVLGVAFFIGLVGVIYQSVGLMASERELGMTQIIEASMPNKRRWEPQAIRLLANHVAFDIMFLPGWIVIGLILRYGVFAKTNVGILVLFNILSGLSLSSFSIFGAAFFHRAQLSGIVTTIVALLLAVLAQVLQNANTGAVAILSLLFPPMNYTFFTIFMARWERQDMPTNLVKAAPQNPSTLPGIAMFIFTLLHIIYFPILGAIIESSLYGTTSKGRQLSSGMEGSHAAVQLTGFTKSYKPSWWAQKFATKFGKPKESVVAVDDLNLMIPQGQIMVLLGANGSGKSTTLEAIAGLNTVTSGTVAVDGFGGLGICPQRNVLWDVLTAFEHVQIFNRLKSTGKISSKAEIEELIADCDLDRKIGAQARHLSGGQKRKLQLSMMFTGGSRVCCVDECSSGVDALARKKLWEILMNERGKRTIIFTTHFLDEADLLSDQIAILSRGSLKAQGSAVELKHRLGGGYRIHVFKTPGDDHVLPSFEGVATKDQVDRTIFTVPNLAQAEDLMRSLDSLGIKNYEIGSPTIEEVFFNVAEDLEAMSASQTTGQDAPRTPPSLNGKLGGEIMVTEDKKESLEGSDSGLKLQTGKRIGLTRQAFTLFRKRWTVSQRNYIPYAAAFLIPVIAAGLVTLLLKNFTAIGCSPTDAFTPSDIQSLLSQANYDLVIGPASKISPEALARIEATLPGGNSTGSGGSGLSDLMSSVHTVDGNLEDFNNYINEFYANVTPGGFFLGDDTSPPTFAWKGNGADISLATITQNALDTLLLNVSISSQYQAFDSPWVPGIGKTLQLIVYFGLAMCAYPAFFALYPTLERLRNVRQLHYSNGVRSVCLWSAYLAFDFMIVIATSVLAIAIFRGVSDAWYHIEYLFVVLFLYGIASTLLSYVISLFARSQLAPFAFSAGGQAAMFLLYFIAYLSVLTYAPTTQVDNYLLIAHFTIGLITPAGNLVRALFVALNVFATTCEGHTTIASYPGRITLYGGPILYLIGQSFFLFGICLWNDSGSIWARIRRKQYKTEDAEEADHTDDEIAAEVKRVAASPDDGLRVQNITKAYGSNVAVQDITFGVKRGEVFALLGPNGAGKSTTISLIRGDILPSHTSGEIFVEDIPISKRRAAARDHLGVCPQVDACDQMTVLEHLRFYARVRGVDDVEHNVHEVIRAVGLGPFQHRMAAKLSGGNKRKLSLAIALMGNPSVLLLDEPSSGMDVCAKRVMWRTLTSVVPGRSLVLTTHSMEEADALADRAGIMGKKMLALGTSEGLRRKHGDRYHVHLIMTTAPHTPDADMDNIRAWVNANLTGAAVEEKTFHGQLRFSVPASRLAPQNFASDSKSAEISTDTMQASKDRDANRSGIGTLFTLLEAHKEELGFEYYSVSQTTLDQVFLTIVGKHNIEEENYGQVAKKKRWVHKLLGR</sequence>
<dbReference type="EMBL" id="JBHFEH010000042">
    <property type="protein sequence ID" value="KAL2050838.1"/>
    <property type="molecule type" value="Genomic_DNA"/>
</dbReference>
<feature type="domain" description="ABC transporter" evidence="6">
    <location>
        <begin position="472"/>
        <end position="708"/>
    </location>
</feature>
<feature type="transmembrane region" description="Helical" evidence="5">
    <location>
        <begin position="294"/>
        <end position="315"/>
    </location>
</feature>
<dbReference type="Gene3D" id="3.40.50.300">
    <property type="entry name" value="P-loop containing nucleotide triphosphate hydrolases"/>
    <property type="match status" value="2"/>
</dbReference>
<evidence type="ECO:0000256" key="5">
    <source>
        <dbReference type="SAM" id="Phobius"/>
    </source>
</evidence>
<dbReference type="InterPro" id="IPR003593">
    <property type="entry name" value="AAA+_ATPase"/>
</dbReference>
<keyword evidence="8" id="KW-1185">Reference proteome</keyword>
<evidence type="ECO:0000313" key="7">
    <source>
        <dbReference type="EMBL" id="KAL2050838.1"/>
    </source>
</evidence>